<evidence type="ECO:0000313" key="1">
    <source>
        <dbReference type="EMBL" id="KZT76041.1"/>
    </source>
</evidence>
<organism evidence="1 2">
    <name type="scientific">Dorcoceras hygrometricum</name>
    <dbReference type="NCBI Taxonomy" id="472368"/>
    <lineage>
        <taxon>Eukaryota</taxon>
        <taxon>Viridiplantae</taxon>
        <taxon>Streptophyta</taxon>
        <taxon>Embryophyta</taxon>
        <taxon>Tracheophyta</taxon>
        <taxon>Spermatophyta</taxon>
        <taxon>Magnoliopsida</taxon>
        <taxon>eudicotyledons</taxon>
        <taxon>Gunneridae</taxon>
        <taxon>Pentapetalae</taxon>
        <taxon>asterids</taxon>
        <taxon>lamiids</taxon>
        <taxon>Lamiales</taxon>
        <taxon>Gesneriaceae</taxon>
        <taxon>Didymocarpoideae</taxon>
        <taxon>Trichosporeae</taxon>
        <taxon>Loxocarpinae</taxon>
        <taxon>Dorcoceras</taxon>
    </lineage>
</organism>
<accession>A0A2Z6ZTC3</accession>
<dbReference type="EMBL" id="KV161009">
    <property type="protein sequence ID" value="KZT76041.1"/>
    <property type="molecule type" value="Genomic_DNA"/>
</dbReference>
<protein>
    <submittedName>
        <fullName evidence="1">Uncharacterized protein</fullName>
    </submittedName>
</protein>
<sequence length="151" mass="16523">MHNSRPTLLLLCANDARYFAKTGRHFSHDAAPVGHTLAGTKGDADCANVERWCAACRAHVSEEAGRLLANATISRRSWHSLADVMVLGAAHVGRWLRAGRAMLARCDAVALRRRVKFFRWRRPPAGRRSGDVVTAGLISSRVWFGPVPGSP</sequence>
<evidence type="ECO:0000313" key="2">
    <source>
        <dbReference type="Proteomes" id="UP000250235"/>
    </source>
</evidence>
<reference evidence="1 2" key="1">
    <citation type="journal article" date="2015" name="Proc. Natl. Acad. Sci. U.S.A.">
        <title>The resurrection genome of Boea hygrometrica: A blueprint for survival of dehydration.</title>
        <authorList>
            <person name="Xiao L."/>
            <person name="Yang G."/>
            <person name="Zhang L."/>
            <person name="Yang X."/>
            <person name="Zhao S."/>
            <person name="Ji Z."/>
            <person name="Zhou Q."/>
            <person name="Hu M."/>
            <person name="Wang Y."/>
            <person name="Chen M."/>
            <person name="Xu Y."/>
            <person name="Jin H."/>
            <person name="Xiao X."/>
            <person name="Hu G."/>
            <person name="Bao F."/>
            <person name="Hu Y."/>
            <person name="Wan P."/>
            <person name="Li L."/>
            <person name="Deng X."/>
            <person name="Kuang T."/>
            <person name="Xiang C."/>
            <person name="Zhu J.K."/>
            <person name="Oliver M.J."/>
            <person name="He Y."/>
        </authorList>
    </citation>
    <scope>NUCLEOTIDE SEQUENCE [LARGE SCALE GENOMIC DNA]</scope>
    <source>
        <strain evidence="2">cv. XS01</strain>
    </source>
</reference>
<name>A0A2Z6ZTC3_9LAMI</name>
<dbReference type="AlphaFoldDB" id="A0A2Z6ZTC3"/>
<dbReference type="Proteomes" id="UP000250235">
    <property type="component" value="Unassembled WGS sequence"/>
</dbReference>
<gene>
    <name evidence="1" type="ORF">F511_46935</name>
</gene>
<proteinExistence type="predicted"/>
<keyword evidence="2" id="KW-1185">Reference proteome</keyword>